<dbReference type="InterPro" id="IPR058660">
    <property type="entry name" value="WHD_DnaB"/>
</dbReference>
<evidence type="ECO:0000313" key="3">
    <source>
        <dbReference type="EMBL" id="CQR25779.1"/>
    </source>
</evidence>
<dbReference type="Proteomes" id="UP000198604">
    <property type="component" value="Unassembled WGS sequence"/>
</dbReference>
<proteinExistence type="predicted"/>
<feature type="compositionally biased region" description="Basic and acidic residues" evidence="1">
    <location>
        <begin position="333"/>
        <end position="344"/>
    </location>
</feature>
<evidence type="ECO:0000313" key="4">
    <source>
        <dbReference type="Proteomes" id="UP000198604"/>
    </source>
</evidence>
<dbReference type="AlphaFoldDB" id="A0A0E4H974"/>
<gene>
    <name evidence="3" type="ORF">BN1356_02125</name>
</gene>
<feature type="domain" description="Replicative helicase loading/DNA remodeling protein DnaB N-terminal winged helix" evidence="2">
    <location>
        <begin position="3"/>
        <end position="224"/>
    </location>
</feature>
<accession>A0A0E4H974</accession>
<feature type="compositionally biased region" description="Polar residues" evidence="1">
    <location>
        <begin position="345"/>
        <end position="356"/>
    </location>
</feature>
<dbReference type="Pfam" id="PF25888">
    <property type="entry name" value="WHD_DnaB"/>
    <property type="match status" value="1"/>
</dbReference>
<dbReference type="EMBL" id="CTEN01000004">
    <property type="protein sequence ID" value="CQR25779.1"/>
    <property type="molecule type" value="Genomic_DNA"/>
</dbReference>
<name>A0A0E4H974_9STRE</name>
<reference evidence="4" key="1">
    <citation type="submission" date="2015-03" db="EMBL/GenBank/DDBJ databases">
        <authorList>
            <person name="Urmite Genomes"/>
        </authorList>
    </citation>
    <scope>NUCLEOTIDE SEQUENCE [LARGE SCALE GENOMIC DNA]</scope>
    <source>
        <strain evidence="4">FF10</strain>
    </source>
</reference>
<evidence type="ECO:0000256" key="1">
    <source>
        <dbReference type="SAM" id="MobiDB-lite"/>
    </source>
</evidence>
<feature type="region of interest" description="Disordered" evidence="1">
    <location>
        <begin position="333"/>
        <end position="366"/>
    </location>
</feature>
<evidence type="ECO:0000259" key="2">
    <source>
        <dbReference type="Pfam" id="PF25888"/>
    </source>
</evidence>
<sequence length="388" mass="44128">MIMRPNHTYSFVGKLAIWPDSVSLSTCYQPIIGLQAFALYHYLCVSNDQGFGRYRFSQILNHLNFGTQALEQAFDLLTAMKLLSIYQKDEEFILVLQAPLSKQEFLNNELYRALLVKKIGESAVEQMKINLPNPEKNISKPFSEVFQMDGQIDPLKNIVHRFDLGAFKQTMARNHLLFQDEETDIIGLYHLAEQENWTWMDAYQVARQTAVNHKISLKRMQEKVLSEQKQERTKGPFSASEEAIIRESKSLLPLDFLTAIKSSKKAAVIASEKKCLTELANLGLLNEVINIIVLYTFNKVDSANLNEKYALKLGNDFSYKEIRTAESAIEALRDRSKPGAKKENTNQTSNVPSWSQEEVDTKQTEAGQAKLAALYRELEEMESKGGNA</sequence>
<dbReference type="RefSeq" id="WP_245620337.1">
    <property type="nucleotide sequence ID" value="NZ_CTEN01000004.1"/>
</dbReference>
<protein>
    <submittedName>
        <fullName evidence="3">Replication initiation/membrane attachment protein</fullName>
    </submittedName>
</protein>
<organism evidence="3 4">
    <name type="scientific">Streptococcus varani</name>
    <dbReference type="NCBI Taxonomy" id="1608583"/>
    <lineage>
        <taxon>Bacteria</taxon>
        <taxon>Bacillati</taxon>
        <taxon>Bacillota</taxon>
        <taxon>Bacilli</taxon>
        <taxon>Lactobacillales</taxon>
        <taxon>Streptococcaceae</taxon>
        <taxon>Streptococcus</taxon>
    </lineage>
</organism>
<dbReference type="STRING" id="1608583.BN1356_02125"/>
<keyword evidence="4" id="KW-1185">Reference proteome</keyword>